<dbReference type="InterPro" id="IPR029044">
    <property type="entry name" value="Nucleotide-diphossugar_trans"/>
</dbReference>
<evidence type="ECO:0000313" key="1">
    <source>
        <dbReference type="EMBL" id="CAE0407222.1"/>
    </source>
</evidence>
<dbReference type="SUPFAM" id="SSF53448">
    <property type="entry name" value="Nucleotide-diphospho-sugar transferases"/>
    <property type="match status" value="1"/>
</dbReference>
<dbReference type="AlphaFoldDB" id="A0A7S3L1S5"/>
<dbReference type="Gene3D" id="3.90.550.10">
    <property type="entry name" value="Spore Coat Polysaccharide Biosynthesis Protein SpsA, Chain A"/>
    <property type="match status" value="1"/>
</dbReference>
<name>A0A7S3L1S5_9STRA</name>
<sequence length="374" mass="42821">MHSYMPSLMNLEIRSSATDSKAKIMARWGVWRKMFLGVLIAVFIANGIYFSSNFTCQEERLFQAQDSSTALPTRNTLTLLLCNSKYCPAVADLILSLRNDGGYTDDVAVIVDESANYTTNSLRMDIIREGGGRNESLKNVFFWTAQELLDDLQLDNEKKYLKETPPMASCGKEYSKVKHRAYYLKSLMFHPVLVKWKRVLYMDGCMTIHSPHIHEVLSLPEAEGHMLASPDPWYWGRNGISAKFVSCPDPNTTRLIQELVGTINLKEVRYFASGLVLFDTAILREYGDSPTATLVELLTLYHRLAGQFHGDQEILSIYWVYVRKSFRVMPLAMFESNRVPYEFVNRVRGDPHIITAGHKTRRVCFERSTNNRTI</sequence>
<gene>
    <name evidence="1" type="ORF">ACOF00016_LOCUS5049</name>
</gene>
<organism evidence="1">
    <name type="scientific">Amphora coffeiformis</name>
    <dbReference type="NCBI Taxonomy" id="265554"/>
    <lineage>
        <taxon>Eukaryota</taxon>
        <taxon>Sar</taxon>
        <taxon>Stramenopiles</taxon>
        <taxon>Ochrophyta</taxon>
        <taxon>Bacillariophyta</taxon>
        <taxon>Bacillariophyceae</taxon>
        <taxon>Bacillariophycidae</taxon>
        <taxon>Thalassiophysales</taxon>
        <taxon>Catenulaceae</taxon>
        <taxon>Amphora</taxon>
    </lineage>
</organism>
<accession>A0A7S3L1S5</accession>
<dbReference type="EMBL" id="HBIM01005932">
    <property type="protein sequence ID" value="CAE0407222.1"/>
    <property type="molecule type" value="Transcribed_RNA"/>
</dbReference>
<protein>
    <submittedName>
        <fullName evidence="1">Uncharacterized protein</fullName>
    </submittedName>
</protein>
<reference evidence="1" key="1">
    <citation type="submission" date="2021-01" db="EMBL/GenBank/DDBJ databases">
        <authorList>
            <person name="Corre E."/>
            <person name="Pelletier E."/>
            <person name="Niang G."/>
            <person name="Scheremetjew M."/>
            <person name="Finn R."/>
            <person name="Kale V."/>
            <person name="Holt S."/>
            <person name="Cochrane G."/>
            <person name="Meng A."/>
            <person name="Brown T."/>
            <person name="Cohen L."/>
        </authorList>
    </citation>
    <scope>NUCLEOTIDE SEQUENCE</scope>
    <source>
        <strain evidence="1">CCMP127</strain>
    </source>
</reference>
<proteinExistence type="predicted"/>